<evidence type="ECO:0000313" key="1">
    <source>
        <dbReference type="EMBL" id="DAE19123.1"/>
    </source>
</evidence>
<protein>
    <submittedName>
        <fullName evidence="1">Uncharacterized protein</fullName>
    </submittedName>
</protein>
<name>A0A8S5QJX7_9CAUD</name>
<dbReference type="EMBL" id="BK015667">
    <property type="protein sequence ID" value="DAE19123.1"/>
    <property type="molecule type" value="Genomic_DNA"/>
</dbReference>
<sequence>MSVLFTDTMTVYNFHRDPKTDEEVWLRSVVKGVQWRHNKTDVTSSGGVQTESKVESITVDFQRGYGNKPYLDPQKFRKLSAEEAAEYWTLDVRTNQDKLVLGESEKEIGEHYRLTDLKEDFQYAVTVTEVSDNRGRIRLKNIKVVGR</sequence>
<accession>A0A8S5QJX7</accession>
<proteinExistence type="predicted"/>
<reference evidence="1" key="1">
    <citation type="journal article" date="2021" name="Proc. Natl. Acad. Sci. U.S.A.">
        <title>A Catalog of Tens of Thousands of Viruses from Human Metagenomes Reveals Hidden Associations with Chronic Diseases.</title>
        <authorList>
            <person name="Tisza M.J."/>
            <person name="Buck C.B."/>
        </authorList>
    </citation>
    <scope>NUCLEOTIDE SEQUENCE</scope>
    <source>
        <strain evidence="1">Ctk4d14</strain>
    </source>
</reference>
<organism evidence="1">
    <name type="scientific">Siphoviridae sp. ctk4d14</name>
    <dbReference type="NCBI Taxonomy" id="2825639"/>
    <lineage>
        <taxon>Viruses</taxon>
        <taxon>Duplodnaviria</taxon>
        <taxon>Heunggongvirae</taxon>
        <taxon>Uroviricota</taxon>
        <taxon>Caudoviricetes</taxon>
    </lineage>
</organism>